<dbReference type="AlphaFoldDB" id="A0A3S8RN45"/>
<evidence type="ECO:0000313" key="2">
    <source>
        <dbReference type="Proteomes" id="UP000278804"/>
    </source>
</evidence>
<protein>
    <recommendedName>
        <fullName evidence="3">DNA alkylation repair protein</fullName>
    </recommendedName>
</protein>
<keyword evidence="2" id="KW-1185">Reference proteome</keyword>
<dbReference type="Gene3D" id="1.25.10.90">
    <property type="match status" value="1"/>
</dbReference>
<dbReference type="InterPro" id="IPR014825">
    <property type="entry name" value="DNA_alkylation"/>
</dbReference>
<evidence type="ECO:0008006" key="3">
    <source>
        <dbReference type="Google" id="ProtNLM"/>
    </source>
</evidence>
<sequence length="225" mass="25960">MKSWTYESVVLDLERFQNESRRKTLIKQGADDNTVGIPLGVIRKLAKEIGLEHELARCLWKSGIIDYQLLAVLLFDPNKLDEPTVFQFLNEVRVMTLQEDLIFRCLVFSKDKDGGIERLRSESEDRLGRAYWTFVVDAIKRKQKSKDELIHVLDEIEMQLEQAQPLTQWMMNRALCGIGFGYPEFVDRAYAIGEACGVYKEMKVSKGCTSAYAPLWMDAILKRNV</sequence>
<reference evidence="1 2" key="1">
    <citation type="journal article" date="2020" name="Int. J. Syst. Evol. Microbiol.">
        <title>Description of Erysipelothrix piscisicarius sp. nov., an emergent fish pathogen, and assessment of virulence using a tiger barb (Puntigrus tetrazona) infection model.</title>
        <authorList>
            <person name="Pomaranski E.K."/>
            <person name="Griffin M.J."/>
            <person name="Camus A.C."/>
            <person name="Armwood A.R."/>
            <person name="Shelley J."/>
            <person name="Waldbieser G.C."/>
            <person name="LaFrentz B.R."/>
            <person name="Garcia J.C."/>
            <person name="Yanong R."/>
            <person name="Soto E."/>
        </authorList>
    </citation>
    <scope>NUCLEOTIDE SEQUENCE [LARGE SCALE GENOMIC DNA]</scope>
    <source>
        <strain evidence="1 2">15TAL0474</strain>
    </source>
</reference>
<dbReference type="PANTHER" id="PTHR41291:SF1">
    <property type="entry name" value="DNA ALKYLATION REPAIR PROTEIN"/>
    <property type="match status" value="1"/>
</dbReference>
<dbReference type="SUPFAM" id="SSF48371">
    <property type="entry name" value="ARM repeat"/>
    <property type="match status" value="1"/>
</dbReference>
<gene>
    <name evidence="1" type="ORF">EEI45_06335</name>
</gene>
<evidence type="ECO:0000313" key="1">
    <source>
        <dbReference type="EMBL" id="AZK44405.1"/>
    </source>
</evidence>
<dbReference type="RefSeq" id="WP_125164578.1">
    <property type="nucleotide sequence ID" value="NZ_CP034234.1"/>
</dbReference>
<organism evidence="1 2">
    <name type="scientific">Erysipelothrix piscisicarius</name>
    <dbReference type="NCBI Taxonomy" id="2485784"/>
    <lineage>
        <taxon>Bacteria</taxon>
        <taxon>Bacillati</taxon>
        <taxon>Bacillota</taxon>
        <taxon>Erysipelotrichia</taxon>
        <taxon>Erysipelotrichales</taxon>
        <taxon>Erysipelotrichaceae</taxon>
        <taxon>Erysipelothrix</taxon>
    </lineage>
</organism>
<dbReference type="InterPro" id="IPR016024">
    <property type="entry name" value="ARM-type_fold"/>
</dbReference>
<dbReference type="Proteomes" id="UP000278804">
    <property type="component" value="Chromosome"/>
</dbReference>
<dbReference type="KEGG" id="eri:EEI45_06335"/>
<proteinExistence type="predicted"/>
<dbReference type="PANTHER" id="PTHR41291">
    <property type="entry name" value="DNA ALKYLATION REPAIR PROTEIN"/>
    <property type="match status" value="1"/>
</dbReference>
<accession>A0A3S8RN45</accession>
<dbReference type="Pfam" id="PF08713">
    <property type="entry name" value="DNA_alkylation"/>
    <property type="match status" value="1"/>
</dbReference>
<name>A0A3S8RN45_9FIRM</name>
<dbReference type="EMBL" id="CP034234">
    <property type="protein sequence ID" value="AZK44405.1"/>
    <property type="molecule type" value="Genomic_DNA"/>
</dbReference>